<keyword evidence="8" id="KW-1185">Reference proteome</keyword>
<evidence type="ECO:0000313" key="8">
    <source>
        <dbReference type="Proteomes" id="UP000292385"/>
    </source>
</evidence>
<evidence type="ECO:0000256" key="4">
    <source>
        <dbReference type="ARBA" id="ARBA00022842"/>
    </source>
</evidence>
<dbReference type="EMBL" id="SJKC01000001">
    <property type="protein sequence ID" value="TCC41954.1"/>
    <property type="molecule type" value="Genomic_DNA"/>
</dbReference>
<dbReference type="InterPro" id="IPR029060">
    <property type="entry name" value="PIN-like_dom_sf"/>
</dbReference>
<reference evidence="8 9" key="1">
    <citation type="submission" date="2019-02" db="EMBL/GenBank/DDBJ databases">
        <title>Kribbella capetownensis sp. nov. and Kribbella speibonae sp. nov., isolated from soil.</title>
        <authorList>
            <person name="Curtis S.M."/>
            <person name="Norton I."/>
            <person name="Everest G.J."/>
            <person name="Meyers P.R."/>
        </authorList>
    </citation>
    <scope>NUCLEOTIDE SEQUENCE [LARGE SCALE GENOMIC DNA]</scope>
    <source>
        <strain evidence="6 8">SK5</strain>
        <strain evidence="7 9">YM55</strain>
    </source>
</reference>
<proteinExistence type="predicted"/>
<dbReference type="RefSeq" id="WP_131468231.1">
    <property type="nucleotide sequence ID" value="NZ_SJJY01000013.1"/>
</dbReference>
<accession>A0A4R0J9E1</accession>
<evidence type="ECO:0000313" key="9">
    <source>
        <dbReference type="Proteomes" id="UP000294225"/>
    </source>
</evidence>
<evidence type="ECO:0000256" key="2">
    <source>
        <dbReference type="ARBA" id="ARBA00022723"/>
    </source>
</evidence>
<keyword evidence="3" id="KW-0378">Hydrolase</keyword>
<evidence type="ECO:0000313" key="7">
    <source>
        <dbReference type="EMBL" id="TCC41954.1"/>
    </source>
</evidence>
<dbReference type="Gene3D" id="3.40.50.1010">
    <property type="entry name" value="5'-nuclease"/>
    <property type="match status" value="1"/>
</dbReference>
<protein>
    <recommendedName>
        <fullName evidence="5">PIN domain-containing protein</fullName>
    </recommendedName>
</protein>
<dbReference type="AlphaFoldDB" id="A0A4R0J9E1"/>
<keyword evidence="2" id="KW-0479">Metal-binding</keyword>
<dbReference type="GO" id="GO:0016787">
    <property type="term" value="F:hydrolase activity"/>
    <property type="evidence" value="ECO:0007669"/>
    <property type="project" value="UniProtKB-KW"/>
</dbReference>
<dbReference type="EMBL" id="SJJY01000013">
    <property type="protein sequence ID" value="TCC16524.1"/>
    <property type="molecule type" value="Genomic_DNA"/>
</dbReference>
<evidence type="ECO:0000256" key="3">
    <source>
        <dbReference type="ARBA" id="ARBA00022801"/>
    </source>
</evidence>
<evidence type="ECO:0000313" key="6">
    <source>
        <dbReference type="EMBL" id="TCC16524.1"/>
    </source>
</evidence>
<gene>
    <name evidence="6" type="ORF">E0H58_39300</name>
    <name evidence="7" type="ORF">E0H92_10045</name>
</gene>
<dbReference type="InterPro" id="IPR002716">
    <property type="entry name" value="PIN_dom"/>
</dbReference>
<dbReference type="Proteomes" id="UP000294225">
    <property type="component" value="Unassembled WGS sequence"/>
</dbReference>
<comment type="caution">
    <text evidence="7">The sequence shown here is derived from an EMBL/GenBank/DDBJ whole genome shotgun (WGS) entry which is preliminary data.</text>
</comment>
<keyword evidence="1" id="KW-0540">Nuclease</keyword>
<feature type="domain" description="PIN" evidence="5">
    <location>
        <begin position="38"/>
        <end position="122"/>
    </location>
</feature>
<dbReference type="GO" id="GO:0004518">
    <property type="term" value="F:nuclease activity"/>
    <property type="evidence" value="ECO:0007669"/>
    <property type="project" value="UniProtKB-KW"/>
</dbReference>
<keyword evidence="4" id="KW-0460">Magnesium</keyword>
<dbReference type="Proteomes" id="UP000292385">
    <property type="component" value="Unassembled WGS sequence"/>
</dbReference>
<dbReference type="SUPFAM" id="SSF88723">
    <property type="entry name" value="PIN domain-like"/>
    <property type="match status" value="1"/>
</dbReference>
<dbReference type="Pfam" id="PF01850">
    <property type="entry name" value="PIN"/>
    <property type="match status" value="1"/>
</dbReference>
<sequence>MSPRKRVPSAPQGSLVLDNEGLSRAATDRAMYVRLYAAHADGRRVVTSAAILAESLRGTPRDAAVYRVLSGIVVEPVSRALGERAGQLIGAARLGSGQAVDAILVATALAEAGPVVIATSDAGDLKALVGDEHRVAVVAADRFLT</sequence>
<evidence type="ECO:0000259" key="5">
    <source>
        <dbReference type="Pfam" id="PF01850"/>
    </source>
</evidence>
<organism evidence="7 9">
    <name type="scientific">Kribbella speibonae</name>
    <dbReference type="NCBI Taxonomy" id="1572660"/>
    <lineage>
        <taxon>Bacteria</taxon>
        <taxon>Bacillati</taxon>
        <taxon>Actinomycetota</taxon>
        <taxon>Actinomycetes</taxon>
        <taxon>Propionibacteriales</taxon>
        <taxon>Kribbellaceae</taxon>
        <taxon>Kribbella</taxon>
    </lineage>
</organism>
<evidence type="ECO:0000256" key="1">
    <source>
        <dbReference type="ARBA" id="ARBA00022722"/>
    </source>
</evidence>
<dbReference type="GO" id="GO:0046872">
    <property type="term" value="F:metal ion binding"/>
    <property type="evidence" value="ECO:0007669"/>
    <property type="project" value="UniProtKB-KW"/>
</dbReference>
<name>A0A4R0J9E1_9ACTN</name>